<keyword evidence="3" id="KW-1003">Cell membrane</keyword>
<dbReference type="Proteomes" id="UP000627781">
    <property type="component" value="Unassembled WGS sequence"/>
</dbReference>
<feature type="domain" description="EamA" evidence="8">
    <location>
        <begin position="154"/>
        <end position="296"/>
    </location>
</feature>
<comment type="caution">
    <text evidence="9">The sequence shown here is derived from an EMBL/GenBank/DDBJ whole genome shotgun (WGS) entry which is preliminary data.</text>
</comment>
<feature type="transmembrane region" description="Helical" evidence="7">
    <location>
        <begin position="254"/>
        <end position="273"/>
    </location>
</feature>
<evidence type="ECO:0000256" key="7">
    <source>
        <dbReference type="SAM" id="Phobius"/>
    </source>
</evidence>
<sequence length="319" mass="35408">MKNKGHLIPYITAIITNFIFGFSFLFSKNALSISDPISLLAFRFLAAFLVMTVLIMLKVIKVNYKNKPLKWLIILATIEPIIYFIFETFGLKKTSTSLGGLMIALIPIIVTILAVFLLNEKPSLKQSVSIVLSVSGVMLIILMENSNDTGGSMLGVFLLSGAVLSAAFFNIIARKISNDFTPIEVTYFMMFLGAICFNGISIFNHIMDKNISTYFKPLENTTFIISVLYLGIISSVLAYFLANYTLAKLEASRSAIFANISTIVSIIAGVVFLHESFHMYHIIGSIMILIGVWGTNYFKGVKDYSKGNYTTIVEENNII</sequence>
<dbReference type="PANTHER" id="PTHR32322">
    <property type="entry name" value="INNER MEMBRANE TRANSPORTER"/>
    <property type="match status" value="1"/>
</dbReference>
<keyword evidence="5 7" id="KW-1133">Transmembrane helix</keyword>
<feature type="transmembrane region" description="Helical" evidence="7">
    <location>
        <begin position="98"/>
        <end position="118"/>
    </location>
</feature>
<feature type="transmembrane region" description="Helical" evidence="7">
    <location>
        <begin position="37"/>
        <end position="57"/>
    </location>
</feature>
<dbReference type="EMBL" id="JACSRA010000051">
    <property type="protein sequence ID" value="MBD7913443.1"/>
    <property type="molecule type" value="Genomic_DNA"/>
</dbReference>
<dbReference type="SUPFAM" id="SSF103481">
    <property type="entry name" value="Multidrug resistance efflux transporter EmrE"/>
    <property type="match status" value="2"/>
</dbReference>
<feature type="transmembrane region" description="Helical" evidence="7">
    <location>
        <begin position="279"/>
        <end position="298"/>
    </location>
</feature>
<keyword evidence="4 7" id="KW-0812">Transmembrane</keyword>
<evidence type="ECO:0000256" key="5">
    <source>
        <dbReference type="ARBA" id="ARBA00022989"/>
    </source>
</evidence>
<reference evidence="9 10" key="1">
    <citation type="submission" date="2020-08" db="EMBL/GenBank/DDBJ databases">
        <title>A Genomic Blueprint of the Chicken Gut Microbiome.</title>
        <authorList>
            <person name="Gilroy R."/>
            <person name="Ravi A."/>
            <person name="Getino M."/>
            <person name="Pursley I."/>
            <person name="Horton D.L."/>
            <person name="Alikhan N.-F."/>
            <person name="Baker D."/>
            <person name="Gharbi K."/>
            <person name="Hall N."/>
            <person name="Watson M."/>
            <person name="Adriaenssens E.M."/>
            <person name="Foster-Nyarko E."/>
            <person name="Jarju S."/>
            <person name="Secka A."/>
            <person name="Antonio M."/>
            <person name="Oren A."/>
            <person name="Chaudhuri R."/>
            <person name="La Ragione R.M."/>
            <person name="Hildebrand F."/>
            <person name="Pallen M.J."/>
        </authorList>
    </citation>
    <scope>NUCLEOTIDE SEQUENCE [LARGE SCALE GENOMIC DNA]</scope>
    <source>
        <strain evidence="9 10">Sa3CVN1</strain>
    </source>
</reference>
<gene>
    <name evidence="9" type="ORF">H9661_18995</name>
</gene>
<evidence type="ECO:0000256" key="4">
    <source>
        <dbReference type="ARBA" id="ARBA00022692"/>
    </source>
</evidence>
<dbReference type="InterPro" id="IPR000620">
    <property type="entry name" value="EamA_dom"/>
</dbReference>
<accession>A0ABR8PZ55</accession>
<feature type="domain" description="EamA" evidence="8">
    <location>
        <begin position="9"/>
        <end position="141"/>
    </location>
</feature>
<evidence type="ECO:0000313" key="9">
    <source>
        <dbReference type="EMBL" id="MBD7913443.1"/>
    </source>
</evidence>
<evidence type="ECO:0000256" key="2">
    <source>
        <dbReference type="ARBA" id="ARBA00007362"/>
    </source>
</evidence>
<proteinExistence type="inferred from homology"/>
<feature type="transmembrane region" description="Helical" evidence="7">
    <location>
        <begin position="185"/>
        <end position="203"/>
    </location>
</feature>
<dbReference type="RefSeq" id="WP_191770350.1">
    <property type="nucleotide sequence ID" value="NZ_JACSRA010000051.1"/>
</dbReference>
<feature type="transmembrane region" description="Helical" evidence="7">
    <location>
        <begin position="223"/>
        <end position="242"/>
    </location>
</feature>
<dbReference type="Gene3D" id="1.10.3730.20">
    <property type="match status" value="1"/>
</dbReference>
<comment type="similarity">
    <text evidence="2">Belongs to the EamA transporter family.</text>
</comment>
<evidence type="ECO:0000259" key="8">
    <source>
        <dbReference type="Pfam" id="PF00892"/>
    </source>
</evidence>
<feature type="transmembrane region" description="Helical" evidence="7">
    <location>
        <begin position="153"/>
        <end position="173"/>
    </location>
</feature>
<comment type="subcellular location">
    <subcellularLocation>
        <location evidence="1">Cell membrane</location>
        <topology evidence="1">Multi-pass membrane protein</topology>
    </subcellularLocation>
</comment>
<organism evidence="9 10">
    <name type="scientific">Clostridium cibarium</name>
    <dbReference type="NCBI Taxonomy" id="2762247"/>
    <lineage>
        <taxon>Bacteria</taxon>
        <taxon>Bacillati</taxon>
        <taxon>Bacillota</taxon>
        <taxon>Clostridia</taxon>
        <taxon>Eubacteriales</taxon>
        <taxon>Clostridiaceae</taxon>
        <taxon>Clostridium</taxon>
    </lineage>
</organism>
<name>A0ABR8PZ55_9CLOT</name>
<dbReference type="PANTHER" id="PTHR32322:SF18">
    <property type="entry name" value="S-ADENOSYLMETHIONINE_S-ADENOSYLHOMOCYSTEINE TRANSPORTER"/>
    <property type="match status" value="1"/>
</dbReference>
<keyword evidence="10" id="KW-1185">Reference proteome</keyword>
<feature type="transmembrane region" description="Helical" evidence="7">
    <location>
        <begin position="130"/>
        <end position="147"/>
    </location>
</feature>
<dbReference type="InterPro" id="IPR037185">
    <property type="entry name" value="EmrE-like"/>
</dbReference>
<evidence type="ECO:0000313" key="10">
    <source>
        <dbReference type="Proteomes" id="UP000627781"/>
    </source>
</evidence>
<feature type="transmembrane region" description="Helical" evidence="7">
    <location>
        <begin position="69"/>
        <end position="86"/>
    </location>
</feature>
<evidence type="ECO:0000256" key="1">
    <source>
        <dbReference type="ARBA" id="ARBA00004651"/>
    </source>
</evidence>
<protein>
    <submittedName>
        <fullName evidence="9">DMT family transporter</fullName>
    </submittedName>
</protein>
<evidence type="ECO:0000256" key="3">
    <source>
        <dbReference type="ARBA" id="ARBA00022475"/>
    </source>
</evidence>
<dbReference type="InterPro" id="IPR050638">
    <property type="entry name" value="AA-Vitamin_Transporters"/>
</dbReference>
<dbReference type="Pfam" id="PF00892">
    <property type="entry name" value="EamA"/>
    <property type="match status" value="2"/>
</dbReference>
<feature type="transmembrane region" description="Helical" evidence="7">
    <location>
        <begin position="7"/>
        <end position="25"/>
    </location>
</feature>
<evidence type="ECO:0000256" key="6">
    <source>
        <dbReference type="ARBA" id="ARBA00023136"/>
    </source>
</evidence>
<keyword evidence="6 7" id="KW-0472">Membrane</keyword>